<keyword evidence="1" id="KW-1185">Reference proteome</keyword>
<reference evidence="1" key="1">
    <citation type="submission" date="2014-07" db="EMBL/GenBank/DDBJ databases">
        <authorList>
            <person name="Martin A.A"/>
            <person name="De Silva N."/>
        </authorList>
    </citation>
    <scope>NUCLEOTIDE SEQUENCE</scope>
</reference>
<organism evidence="1 2">
    <name type="scientific">Strongyloides venezuelensis</name>
    <name type="common">Threadworm</name>
    <dbReference type="NCBI Taxonomy" id="75913"/>
    <lineage>
        <taxon>Eukaryota</taxon>
        <taxon>Metazoa</taxon>
        <taxon>Ecdysozoa</taxon>
        <taxon>Nematoda</taxon>
        <taxon>Chromadorea</taxon>
        <taxon>Rhabditida</taxon>
        <taxon>Tylenchina</taxon>
        <taxon>Panagrolaimomorpha</taxon>
        <taxon>Strongyloidoidea</taxon>
        <taxon>Strongyloididae</taxon>
        <taxon>Strongyloides</taxon>
    </lineage>
</organism>
<dbReference type="Proteomes" id="UP000035680">
    <property type="component" value="Unassembled WGS sequence"/>
</dbReference>
<proteinExistence type="predicted"/>
<dbReference type="AlphaFoldDB" id="A0A0K0FED7"/>
<dbReference type="Gene3D" id="3.90.70.120">
    <property type="match status" value="1"/>
</dbReference>
<reference evidence="2" key="2">
    <citation type="submission" date="2015-08" db="UniProtKB">
        <authorList>
            <consortium name="WormBaseParasite"/>
        </authorList>
    </citation>
    <scope>IDENTIFICATION</scope>
</reference>
<evidence type="ECO:0000313" key="1">
    <source>
        <dbReference type="Proteomes" id="UP000035680"/>
    </source>
</evidence>
<dbReference type="WBParaSite" id="SVE_0721600.1">
    <property type="protein sequence ID" value="SVE_0721600.1"/>
    <property type="gene ID" value="SVE_0721600"/>
</dbReference>
<name>A0A0K0FED7_STRVS</name>
<accession>A0A0K0FED7</accession>
<protein>
    <submittedName>
        <fullName evidence="2">PAS_6 domain-containing protein</fullName>
    </submittedName>
</protein>
<evidence type="ECO:0000313" key="2">
    <source>
        <dbReference type="WBParaSite" id="SVE_0721600.1"/>
    </source>
</evidence>
<dbReference type="STRING" id="75913.A0A0K0FED7"/>
<sequence>MGREKKVKRNEFAFDFVSLSEALNRLVDEHQFIILIANENAFSIIHHDGAFFFFDLHSMNQNGKYCSYGVSYCNNSQFQPDGVNISVKDISGNKPDVSASK</sequence>